<protein>
    <submittedName>
        <fullName evidence="1">Uncharacterized protein</fullName>
    </submittedName>
</protein>
<name>A0A073CC87_PLAA1</name>
<sequence>MAALVAKRTARAMSRIFDFDSFTPEEINRRESEKKELDQRCYKHFEKIRNRLLETHYNWCVAIEPESGYYLLDSNWERLVGRVKIYCPKSQLMLYGINETGTCGKI</sequence>
<dbReference type="AlphaFoldDB" id="A0A073CC87"/>
<geneLocation type="plasmid" evidence="1 2">
    <name>pPA115</name>
</geneLocation>
<organism evidence="1 2">
    <name type="scientific">Planktothrix agardhii (strain NIVA-CYA 126/8)</name>
    <dbReference type="NCBI Taxonomy" id="388467"/>
    <lineage>
        <taxon>Bacteria</taxon>
        <taxon>Bacillati</taxon>
        <taxon>Cyanobacteriota</taxon>
        <taxon>Cyanophyceae</taxon>
        <taxon>Oscillatoriophycideae</taxon>
        <taxon>Oscillatoriales</taxon>
        <taxon>Microcoleaceae</taxon>
        <taxon>Planktothrix</taxon>
    </lineage>
</organism>
<evidence type="ECO:0000313" key="1">
    <source>
        <dbReference type="EMBL" id="KEI65243.1"/>
    </source>
</evidence>
<dbReference type="Proteomes" id="UP000027395">
    <property type="component" value="Plasmid pPA115"/>
</dbReference>
<dbReference type="HOGENOM" id="CLU_176984_0_0_3"/>
<reference evidence="1 2" key="1">
    <citation type="journal article" date="2014" name="Appl. Environ. Microbiol.">
        <title>Elucidation of insertion elements encoded on plasmids and in vitro construction of shuttle vectors from the toxic cyanobacterium Planktothrix.</title>
        <authorList>
            <person name="Christiansen G."/>
            <person name="Goesmann A."/>
            <person name="Kurmayer R."/>
        </authorList>
    </citation>
    <scope>NUCLEOTIDE SEQUENCE [LARGE SCALE GENOMIC DNA]</scope>
    <source>
        <strain evidence="1 2">NIVA-CYA 126/8</strain>
        <plasmid evidence="1">pPA115</plasmid>
    </source>
</reference>
<proteinExistence type="predicted"/>
<accession>A0A073CC87</accession>
<dbReference type="RefSeq" id="WP_042158389.1">
    <property type="nucleotide sequence ID" value="NZ_CM002804.1"/>
</dbReference>
<keyword evidence="1" id="KW-0614">Plasmid</keyword>
<evidence type="ECO:0000313" key="2">
    <source>
        <dbReference type="Proteomes" id="UP000027395"/>
    </source>
</evidence>
<dbReference type="PATRIC" id="fig|388467.6.peg.4663"/>
<gene>
    <name evidence="1" type="ORF">A19Y_9037</name>
</gene>
<keyword evidence="2" id="KW-1185">Reference proteome</keyword>
<dbReference type="EMBL" id="CM002804">
    <property type="protein sequence ID" value="KEI65243.1"/>
    <property type="molecule type" value="Genomic_DNA"/>
</dbReference>